<sequence length="219" mass="25092">MNKYIKVVTTLVFAAFCAFPIDAEDVKKTTFRIEAGYIQPYQFGEGYRTTYFHGGKIGATVDFDIKYGMSIQTGLYYLMAYGTNSQSYPHLSEYVDYSTTMYQLDIPVRFSYTIKIWKDLSLFAFAGPTFNIGLAMPEKADAHLSAITEEMTGIQSGTTNLYCKKVLPFNFMLGAGGGIQWKNYRLQSGYDFGMHNIYRNTYGYIMKQWNWFASFSYAF</sequence>
<feature type="signal peptide" evidence="1">
    <location>
        <begin position="1"/>
        <end position="23"/>
    </location>
</feature>
<reference evidence="3" key="1">
    <citation type="submission" date="2020-10" db="EMBL/GenBank/DDBJ databases">
        <authorList>
            <person name="Gilroy R."/>
        </authorList>
    </citation>
    <scope>NUCLEOTIDE SEQUENCE</scope>
    <source>
        <strain evidence="3">G3-3990</strain>
    </source>
</reference>
<evidence type="ECO:0000256" key="1">
    <source>
        <dbReference type="SAM" id="SignalP"/>
    </source>
</evidence>
<accession>A0A9D9N3R3</accession>
<organism evidence="3 4">
    <name type="scientific">Candidatus Gallipaludibacter merdavium</name>
    <dbReference type="NCBI Taxonomy" id="2840839"/>
    <lineage>
        <taxon>Bacteria</taxon>
        <taxon>Pseudomonadati</taxon>
        <taxon>Bacteroidota</taxon>
        <taxon>Bacteroidia</taxon>
        <taxon>Bacteroidales</taxon>
        <taxon>Candidatus Gallipaludibacter</taxon>
    </lineage>
</organism>
<protein>
    <submittedName>
        <fullName evidence="3">Outer membrane beta-barrel protein</fullName>
    </submittedName>
</protein>
<feature type="domain" description="Outer membrane protein beta-barrel" evidence="2">
    <location>
        <begin position="54"/>
        <end position="198"/>
    </location>
</feature>
<evidence type="ECO:0000313" key="4">
    <source>
        <dbReference type="Proteomes" id="UP000823641"/>
    </source>
</evidence>
<evidence type="ECO:0000259" key="2">
    <source>
        <dbReference type="Pfam" id="PF13568"/>
    </source>
</evidence>
<comment type="caution">
    <text evidence="3">The sequence shown here is derived from an EMBL/GenBank/DDBJ whole genome shotgun (WGS) entry which is preliminary data.</text>
</comment>
<gene>
    <name evidence="3" type="ORF">IAA73_02085</name>
</gene>
<reference evidence="3" key="2">
    <citation type="journal article" date="2021" name="PeerJ">
        <title>Extensive microbial diversity within the chicken gut microbiome revealed by metagenomics and culture.</title>
        <authorList>
            <person name="Gilroy R."/>
            <person name="Ravi A."/>
            <person name="Getino M."/>
            <person name="Pursley I."/>
            <person name="Horton D.L."/>
            <person name="Alikhan N.F."/>
            <person name="Baker D."/>
            <person name="Gharbi K."/>
            <person name="Hall N."/>
            <person name="Watson M."/>
            <person name="Adriaenssens E.M."/>
            <person name="Foster-Nyarko E."/>
            <person name="Jarju S."/>
            <person name="Secka A."/>
            <person name="Antonio M."/>
            <person name="Oren A."/>
            <person name="Chaudhuri R.R."/>
            <person name="La Ragione R."/>
            <person name="Hildebrand F."/>
            <person name="Pallen M.J."/>
        </authorList>
    </citation>
    <scope>NUCLEOTIDE SEQUENCE</scope>
    <source>
        <strain evidence="3">G3-3990</strain>
    </source>
</reference>
<dbReference type="Proteomes" id="UP000823641">
    <property type="component" value="Unassembled WGS sequence"/>
</dbReference>
<name>A0A9D9N3R3_9BACT</name>
<proteinExistence type="predicted"/>
<feature type="chain" id="PRO_5038803773" evidence="1">
    <location>
        <begin position="24"/>
        <end position="219"/>
    </location>
</feature>
<evidence type="ECO:0000313" key="3">
    <source>
        <dbReference type="EMBL" id="MBO8459110.1"/>
    </source>
</evidence>
<dbReference type="InterPro" id="IPR025665">
    <property type="entry name" value="Beta-barrel_OMP_2"/>
</dbReference>
<dbReference type="EMBL" id="JADIMG010000019">
    <property type="protein sequence ID" value="MBO8459110.1"/>
    <property type="molecule type" value="Genomic_DNA"/>
</dbReference>
<keyword evidence="1" id="KW-0732">Signal</keyword>
<dbReference type="Pfam" id="PF13568">
    <property type="entry name" value="OMP_b-brl_2"/>
    <property type="match status" value="1"/>
</dbReference>
<dbReference type="AlphaFoldDB" id="A0A9D9N3R3"/>